<evidence type="ECO:0000313" key="3">
    <source>
        <dbReference type="Proteomes" id="UP001162483"/>
    </source>
</evidence>
<protein>
    <submittedName>
        <fullName evidence="2">Uncharacterized protein</fullName>
    </submittedName>
</protein>
<feature type="non-terminal residue" evidence="2">
    <location>
        <position position="118"/>
    </location>
</feature>
<name>A0ABN9EUF8_9NEOB</name>
<feature type="region of interest" description="Disordered" evidence="1">
    <location>
        <begin position="30"/>
        <end position="73"/>
    </location>
</feature>
<keyword evidence="3" id="KW-1185">Reference proteome</keyword>
<dbReference type="Proteomes" id="UP001162483">
    <property type="component" value="Unassembled WGS sequence"/>
</dbReference>
<gene>
    <name evidence="2" type="ORF">SPARVUS_LOCUS10745022</name>
</gene>
<proteinExistence type="predicted"/>
<accession>A0ABN9EUF8</accession>
<evidence type="ECO:0000313" key="2">
    <source>
        <dbReference type="EMBL" id="CAI9588388.1"/>
    </source>
</evidence>
<dbReference type="EMBL" id="CATNWA010015950">
    <property type="protein sequence ID" value="CAI9588388.1"/>
    <property type="molecule type" value="Genomic_DNA"/>
</dbReference>
<reference evidence="2" key="1">
    <citation type="submission" date="2023-05" db="EMBL/GenBank/DDBJ databases">
        <authorList>
            <person name="Stuckert A."/>
        </authorList>
    </citation>
    <scope>NUCLEOTIDE SEQUENCE</scope>
</reference>
<sequence>MIRQAEPSGCQLIDQPRAWGLSPGCAFTRAPDGGDGLETVPGQVTTSGRAHQRLGRPPGMRVGTGTGRARYEADDGPSRVARIVVPWGVSGVPNQRARSSQVTCRVSQDIRVKTQEQA</sequence>
<comment type="caution">
    <text evidence="2">The sequence shown here is derived from an EMBL/GenBank/DDBJ whole genome shotgun (WGS) entry which is preliminary data.</text>
</comment>
<organism evidence="2 3">
    <name type="scientific">Staurois parvus</name>
    <dbReference type="NCBI Taxonomy" id="386267"/>
    <lineage>
        <taxon>Eukaryota</taxon>
        <taxon>Metazoa</taxon>
        <taxon>Chordata</taxon>
        <taxon>Craniata</taxon>
        <taxon>Vertebrata</taxon>
        <taxon>Euteleostomi</taxon>
        <taxon>Amphibia</taxon>
        <taxon>Batrachia</taxon>
        <taxon>Anura</taxon>
        <taxon>Neobatrachia</taxon>
        <taxon>Ranoidea</taxon>
        <taxon>Ranidae</taxon>
        <taxon>Staurois</taxon>
    </lineage>
</organism>
<evidence type="ECO:0000256" key="1">
    <source>
        <dbReference type="SAM" id="MobiDB-lite"/>
    </source>
</evidence>